<evidence type="ECO:0000313" key="2">
    <source>
        <dbReference type="Proteomes" id="UP000269198"/>
    </source>
</evidence>
<accession>A0A3N0E4Q4</accession>
<gene>
    <name evidence="1" type="ORF">EFW17_17860</name>
</gene>
<dbReference type="PANTHER" id="PTHR34817:SF1">
    <property type="entry name" value="NUCLEOTIDYLTRANSFERASE"/>
    <property type="match status" value="1"/>
</dbReference>
<dbReference type="Proteomes" id="UP000269198">
    <property type="component" value="Unassembled WGS sequence"/>
</dbReference>
<dbReference type="AlphaFoldDB" id="A0A3N0E4Q4"/>
<keyword evidence="2" id="KW-1185">Reference proteome</keyword>
<dbReference type="PANTHER" id="PTHR34817">
    <property type="entry name" value="NUCLEOTIDYLTRANSFERASE"/>
    <property type="match status" value="1"/>
</dbReference>
<sequence>MRHASEEHARIADQGTILRCQVGSGVHGVTVSDQDDRDEMGICVEPPEYVIGLRSFEQYIYRSQPEGVRSGPGDLDLTVYSLRKWLRLALQGNPTVLLPLFVPEHEIVGVTALGRELRAASERIVSRRAGHRFLGYLNAQRERLLGQRGGRHTNRPELVERHGFDTKYAYHMVRLGVQGLELLETGRVTLPVPEPWNRWLRELRQGGHTREEALRETDSLQERLRAMLDHSPLPAQPDTDWANTWLVSAHQRAWRDTHSRPH</sequence>
<name>A0A3N0E4Q4_9ACTN</name>
<protein>
    <submittedName>
        <fullName evidence="1">Nucleotidyltransferase</fullName>
    </submittedName>
</protein>
<dbReference type="EMBL" id="RJMB01000020">
    <property type="protein sequence ID" value="RNL82826.1"/>
    <property type="molecule type" value="Genomic_DNA"/>
</dbReference>
<organism evidence="1 2">
    <name type="scientific">Halostreptopolyspora alba</name>
    <dbReference type="NCBI Taxonomy" id="2487137"/>
    <lineage>
        <taxon>Bacteria</taxon>
        <taxon>Bacillati</taxon>
        <taxon>Actinomycetota</taxon>
        <taxon>Actinomycetes</taxon>
        <taxon>Streptosporangiales</taxon>
        <taxon>Nocardiopsidaceae</taxon>
        <taxon>Halostreptopolyspora</taxon>
    </lineage>
</organism>
<proteinExistence type="predicted"/>
<reference evidence="1 2" key="1">
    <citation type="submission" date="2018-11" db="EMBL/GenBank/DDBJ databases">
        <title>The genome draft of YIM 96095.</title>
        <authorList>
            <person name="Tang S.-K."/>
            <person name="Chunyu W.-X."/>
            <person name="Feng Y.-Z."/>
        </authorList>
    </citation>
    <scope>NUCLEOTIDE SEQUENCE [LARGE SCALE GENOMIC DNA]</scope>
    <source>
        <strain evidence="1 2">YIM 96095</strain>
    </source>
</reference>
<dbReference type="OrthoDB" id="243791at2"/>
<dbReference type="Pfam" id="PF10127">
    <property type="entry name" value="RlaP"/>
    <property type="match status" value="1"/>
</dbReference>
<comment type="caution">
    <text evidence="1">The sequence shown here is derived from an EMBL/GenBank/DDBJ whole genome shotgun (WGS) entry which is preliminary data.</text>
</comment>
<dbReference type="GO" id="GO:0016740">
    <property type="term" value="F:transferase activity"/>
    <property type="evidence" value="ECO:0007669"/>
    <property type="project" value="UniProtKB-KW"/>
</dbReference>
<evidence type="ECO:0000313" key="1">
    <source>
        <dbReference type="EMBL" id="RNL82826.1"/>
    </source>
</evidence>
<keyword evidence="1" id="KW-0808">Transferase</keyword>
<dbReference type="InterPro" id="IPR018775">
    <property type="entry name" value="RlaP"/>
</dbReference>
<dbReference type="RefSeq" id="WP_123202560.1">
    <property type="nucleotide sequence ID" value="NZ_RJMB01000020.1"/>
</dbReference>